<dbReference type="OrthoDB" id="1116847at2"/>
<evidence type="ECO:0000313" key="3">
    <source>
        <dbReference type="Proteomes" id="UP000198901"/>
    </source>
</evidence>
<proteinExistence type="predicted"/>
<dbReference type="STRING" id="563176.SAMN04488090_3262"/>
<protein>
    <submittedName>
        <fullName evidence="2">Uncharacterized protein</fullName>
    </submittedName>
</protein>
<dbReference type="AlphaFoldDB" id="A0A1G9SQU1"/>
<name>A0A1G9SQU1_9BACT</name>
<sequence length="403" mass="46417">MSPDDRAGIVYMKDLLSLLIEEIAGCQSTGDRYYPAGLFPSRREKRILGYVREDSNIFFTAITVFTLNDIRPFLGAEDQVKVAEIAAKAAATYELYRNKNGLATYNFYQTDPSNHFPNGHIMRKTRHFKLPDDVDDTVMLYLITPRTWEENEWLKEKLRAHANTVKGWVRTGPDMFRNKKIYSTWFGEKMPIDFDASTLSNVLLWVCRNQLPLDEFDYDVLDFIRHSVKSGDYLTRPLEVSAYYATTPLIMYHIGRLMAEYPVLNDCRKRFLKDLKHWLSEQKISWMDRIMLNTTLLRLGEKAEKLVPDHATVTDIRKWSAHHCFSIAPILNYYPQTRWLTGWKLSHINWVCDAHSLTLVAEYLALRSGKRHTSGGETASRVPATGAAKRRRGTDGGSSATSE</sequence>
<evidence type="ECO:0000313" key="2">
    <source>
        <dbReference type="EMBL" id="SDM37838.1"/>
    </source>
</evidence>
<organism evidence="2 3">
    <name type="scientific">Siphonobacter aquaeclarae</name>
    <dbReference type="NCBI Taxonomy" id="563176"/>
    <lineage>
        <taxon>Bacteria</taxon>
        <taxon>Pseudomonadati</taxon>
        <taxon>Bacteroidota</taxon>
        <taxon>Cytophagia</taxon>
        <taxon>Cytophagales</taxon>
        <taxon>Cytophagaceae</taxon>
        <taxon>Siphonobacter</taxon>
    </lineage>
</organism>
<dbReference type="EMBL" id="FNGS01000006">
    <property type="protein sequence ID" value="SDM37838.1"/>
    <property type="molecule type" value="Genomic_DNA"/>
</dbReference>
<feature type="region of interest" description="Disordered" evidence="1">
    <location>
        <begin position="371"/>
        <end position="403"/>
    </location>
</feature>
<gene>
    <name evidence="2" type="ORF">SAMN04488090_3262</name>
</gene>
<evidence type="ECO:0000256" key="1">
    <source>
        <dbReference type="SAM" id="MobiDB-lite"/>
    </source>
</evidence>
<reference evidence="2 3" key="1">
    <citation type="submission" date="2016-10" db="EMBL/GenBank/DDBJ databases">
        <authorList>
            <person name="de Groot N.N."/>
        </authorList>
    </citation>
    <scope>NUCLEOTIDE SEQUENCE [LARGE SCALE GENOMIC DNA]</scope>
    <source>
        <strain evidence="2 3">DSM 21668</strain>
    </source>
</reference>
<dbReference type="RefSeq" id="WP_093204512.1">
    <property type="nucleotide sequence ID" value="NZ_FNGS01000006.1"/>
</dbReference>
<keyword evidence="3" id="KW-1185">Reference proteome</keyword>
<dbReference type="Proteomes" id="UP000198901">
    <property type="component" value="Unassembled WGS sequence"/>
</dbReference>
<accession>A0A1G9SQU1</accession>